<sequence>MCPEVLQGSGKGKEPIPLDQEGTDDEEKVVHEAKIDPYITEPNDVGFEGSIGDSPYVLGMIFPNQQHRRRVLMREGDGDVGIVAGLLGVYSEAEEPRLRMVRVGARARRWRR</sequence>
<keyword evidence="3" id="KW-1185">Reference proteome</keyword>
<proteinExistence type="predicted"/>
<dbReference type="AlphaFoldDB" id="A0A5P1EFP8"/>
<reference evidence="3" key="1">
    <citation type="journal article" date="2017" name="Nat. Commun.">
        <title>The asparagus genome sheds light on the origin and evolution of a young Y chromosome.</title>
        <authorList>
            <person name="Harkess A."/>
            <person name="Zhou J."/>
            <person name="Xu C."/>
            <person name="Bowers J.E."/>
            <person name="Van der Hulst R."/>
            <person name="Ayyampalayam S."/>
            <person name="Mercati F."/>
            <person name="Riccardi P."/>
            <person name="McKain M.R."/>
            <person name="Kakrana A."/>
            <person name="Tang H."/>
            <person name="Ray J."/>
            <person name="Groenendijk J."/>
            <person name="Arikit S."/>
            <person name="Mathioni S.M."/>
            <person name="Nakano M."/>
            <person name="Shan H."/>
            <person name="Telgmann-Rauber A."/>
            <person name="Kanno A."/>
            <person name="Yue Z."/>
            <person name="Chen H."/>
            <person name="Li W."/>
            <person name="Chen Y."/>
            <person name="Xu X."/>
            <person name="Zhang Y."/>
            <person name="Luo S."/>
            <person name="Chen H."/>
            <person name="Gao J."/>
            <person name="Mao Z."/>
            <person name="Pires J.C."/>
            <person name="Luo M."/>
            <person name="Kudrna D."/>
            <person name="Wing R.A."/>
            <person name="Meyers B.C."/>
            <person name="Yi K."/>
            <person name="Kong H."/>
            <person name="Lavrijsen P."/>
            <person name="Sunseri F."/>
            <person name="Falavigna A."/>
            <person name="Ye Y."/>
            <person name="Leebens-Mack J.H."/>
            <person name="Chen G."/>
        </authorList>
    </citation>
    <scope>NUCLEOTIDE SEQUENCE [LARGE SCALE GENOMIC DNA]</scope>
    <source>
        <strain evidence="3">cv. DH0086</strain>
    </source>
</reference>
<dbReference type="Proteomes" id="UP000243459">
    <property type="component" value="Chromosome 7"/>
</dbReference>
<gene>
    <name evidence="2" type="ORF">A4U43_C07F28540</name>
</gene>
<accession>A0A5P1EFP8</accession>
<evidence type="ECO:0000313" key="3">
    <source>
        <dbReference type="Proteomes" id="UP000243459"/>
    </source>
</evidence>
<dbReference type="Gramene" id="ONK64664">
    <property type="protein sequence ID" value="ONK64664"/>
    <property type="gene ID" value="A4U43_C07F28540"/>
</dbReference>
<organism evidence="2 3">
    <name type="scientific">Asparagus officinalis</name>
    <name type="common">Garden asparagus</name>
    <dbReference type="NCBI Taxonomy" id="4686"/>
    <lineage>
        <taxon>Eukaryota</taxon>
        <taxon>Viridiplantae</taxon>
        <taxon>Streptophyta</taxon>
        <taxon>Embryophyta</taxon>
        <taxon>Tracheophyta</taxon>
        <taxon>Spermatophyta</taxon>
        <taxon>Magnoliopsida</taxon>
        <taxon>Liliopsida</taxon>
        <taxon>Asparagales</taxon>
        <taxon>Asparagaceae</taxon>
        <taxon>Asparagoideae</taxon>
        <taxon>Asparagus</taxon>
    </lineage>
</organism>
<evidence type="ECO:0000313" key="2">
    <source>
        <dbReference type="EMBL" id="ONK64664.1"/>
    </source>
</evidence>
<evidence type="ECO:0000256" key="1">
    <source>
        <dbReference type="SAM" id="MobiDB-lite"/>
    </source>
</evidence>
<feature type="region of interest" description="Disordered" evidence="1">
    <location>
        <begin position="1"/>
        <end position="25"/>
    </location>
</feature>
<dbReference type="EMBL" id="CM007387">
    <property type="protein sequence ID" value="ONK64664.1"/>
    <property type="molecule type" value="Genomic_DNA"/>
</dbReference>
<protein>
    <submittedName>
        <fullName evidence="2">Uncharacterized protein</fullName>
    </submittedName>
</protein>
<name>A0A5P1EFP8_ASPOF</name>